<evidence type="ECO:0000313" key="2">
    <source>
        <dbReference type="EMBL" id="MDG3007036.1"/>
    </source>
</evidence>
<comment type="caution">
    <text evidence="2">The sequence shown here is derived from an EMBL/GenBank/DDBJ whole genome shotgun (WGS) entry which is preliminary data.</text>
</comment>
<keyword evidence="3" id="KW-1185">Reference proteome</keyword>
<organism evidence="2 3">
    <name type="scientific">Paludisphaera mucosa</name>
    <dbReference type="NCBI Taxonomy" id="3030827"/>
    <lineage>
        <taxon>Bacteria</taxon>
        <taxon>Pseudomonadati</taxon>
        <taxon>Planctomycetota</taxon>
        <taxon>Planctomycetia</taxon>
        <taxon>Isosphaerales</taxon>
        <taxon>Isosphaeraceae</taxon>
        <taxon>Paludisphaera</taxon>
    </lineage>
</organism>
<dbReference type="EMBL" id="JARRAG010000002">
    <property type="protein sequence ID" value="MDG3007036.1"/>
    <property type="molecule type" value="Genomic_DNA"/>
</dbReference>
<keyword evidence="1" id="KW-0732">Signal</keyword>
<dbReference type="SUPFAM" id="SSF51445">
    <property type="entry name" value="(Trans)glycosidases"/>
    <property type="match status" value="1"/>
</dbReference>
<dbReference type="Proteomes" id="UP001216907">
    <property type="component" value="Unassembled WGS sequence"/>
</dbReference>
<dbReference type="RefSeq" id="WP_277863326.1">
    <property type="nucleotide sequence ID" value="NZ_JARRAG010000002.1"/>
</dbReference>
<dbReference type="InterPro" id="IPR017853">
    <property type="entry name" value="GH"/>
</dbReference>
<accession>A0ABT6FHG4</accession>
<evidence type="ECO:0000256" key="1">
    <source>
        <dbReference type="SAM" id="SignalP"/>
    </source>
</evidence>
<proteinExistence type="predicted"/>
<name>A0ABT6FHG4_9BACT</name>
<dbReference type="Gene3D" id="3.20.20.80">
    <property type="entry name" value="Glycosidases"/>
    <property type="match status" value="1"/>
</dbReference>
<evidence type="ECO:0008006" key="4">
    <source>
        <dbReference type="Google" id="ProtNLM"/>
    </source>
</evidence>
<dbReference type="Gene3D" id="2.60.120.430">
    <property type="entry name" value="Galactose-binding lectin"/>
    <property type="match status" value="1"/>
</dbReference>
<evidence type="ECO:0000313" key="3">
    <source>
        <dbReference type="Proteomes" id="UP001216907"/>
    </source>
</evidence>
<reference evidence="2 3" key="1">
    <citation type="submission" date="2023-03" db="EMBL/GenBank/DDBJ databases">
        <title>Paludisphaera mucosa sp. nov. a novel planctomycete from northern fen.</title>
        <authorList>
            <person name="Ivanova A."/>
        </authorList>
    </citation>
    <scope>NUCLEOTIDE SEQUENCE [LARGE SCALE GENOMIC DNA]</scope>
    <source>
        <strain evidence="2 3">Pla2</strain>
    </source>
</reference>
<gene>
    <name evidence="2" type="ORF">PZE19_24980</name>
</gene>
<feature type="chain" id="PRO_5046665071" description="Beta-agarase" evidence="1">
    <location>
        <begin position="22"/>
        <end position="697"/>
    </location>
</feature>
<feature type="signal peptide" evidence="1">
    <location>
        <begin position="1"/>
        <end position="21"/>
    </location>
</feature>
<protein>
    <recommendedName>
        <fullName evidence="4">Beta-agarase</fullName>
    </recommendedName>
</protein>
<sequence length="697" mass="75876">MNRRFFAIAAASLLAAPIGRAEEAPGVGLRSLKGNQATVAPLAGTPTGVRITFHPAEWPNAKIDAPEGRPWDWRSTGTLLLDVKNPGGEAVEFGVRVDDDPAADGVHHCRSATGRLDAGESAVFSIALAKEGPMALGMRGLPGARGERSLSAGGDDELNLGHVVAAQIFVHAPKGDRTLDIRSARLAGAAAIAGIIDEFGQFTGDDWPGKVHSEADLRARHKADLADVEAHPAPADRDAYGGWKSGPKEKATGFFRTAKRDGKWWFVDPEGALFFSLGVDCVTAGDHATIVTGRETMFTWLPKQGEPLARCYGRVFNVHSGPVKKGETFSFYNANLNRVYGPETFEPWADASLKRLASWGFNTIGNWSDRRFAGMNRMPYVATLGIYGDFATISSGSDYWGRMRDPFDPRFVEAVRKSVEEGVKGIKGDPWCLGYYVDNELSWGGGGDRGRIGLALGALDSPASSPAKRALLDRLQKQYGDVARLNAAWKTSLADWKALEAPWKPSAEAGSWTTAFHDDLRGFVKEIARTYFRTIRDELKKADPEHLYMGCRFAWKTPEAIAAAGETCDVVSFNIYERKVDPKEWAVLDAIDKPAIIGEFHFGALDRGMFHTGLVPTSSQEERAATYAGYVGSVLDHPSFIGCHWFQFVDEPTTGRSYDGENYNIGFLNVADLAYPELVAAARAIHAQAYPRRSGAK</sequence>